<dbReference type="AlphaFoldDB" id="A0A8D5U6B3"/>
<dbReference type="EMBL" id="AP024597">
    <property type="protein sequence ID" value="BCU69636.1"/>
    <property type="molecule type" value="Genomic_DNA"/>
</dbReference>
<protein>
    <submittedName>
        <fullName evidence="1">Uncharacterized protein</fullName>
    </submittedName>
</protein>
<dbReference type="KEGG" id="csty:KN1_09330"/>
<evidence type="ECO:0000313" key="2">
    <source>
        <dbReference type="Proteomes" id="UP000825123"/>
    </source>
</evidence>
<dbReference type="GeneID" id="66162682"/>
<reference evidence="1 2" key="1">
    <citation type="submission" date="2021-04" db="EMBL/GenBank/DDBJ databases">
        <title>Complete genome sequence of Stygiolobus sp. KN-1.</title>
        <authorList>
            <person name="Nakamura K."/>
            <person name="Sakai H."/>
            <person name="Kurosawa N."/>
        </authorList>
    </citation>
    <scope>NUCLEOTIDE SEQUENCE [LARGE SCALE GENOMIC DNA]</scope>
    <source>
        <strain evidence="1 2">KN-1</strain>
    </source>
</reference>
<keyword evidence="2" id="KW-1185">Reference proteome</keyword>
<sequence length="75" mass="8682">MNRIMLKGKVKVLPGILDTIEIEFREPYGKGKIHYMKDRVVVTYDGVMGNEMKKILERCAALSISDEKKEKKRVL</sequence>
<dbReference type="Proteomes" id="UP000825123">
    <property type="component" value="Chromosome"/>
</dbReference>
<dbReference type="RefSeq" id="WP_221289635.1">
    <property type="nucleotide sequence ID" value="NZ_AP024597.1"/>
</dbReference>
<evidence type="ECO:0000313" key="1">
    <source>
        <dbReference type="EMBL" id="BCU69636.1"/>
    </source>
</evidence>
<organism evidence="1 2">
    <name type="scientific">Stygiolobus caldivivus</name>
    <dbReference type="NCBI Taxonomy" id="2824673"/>
    <lineage>
        <taxon>Archaea</taxon>
        <taxon>Thermoproteota</taxon>
        <taxon>Thermoprotei</taxon>
        <taxon>Sulfolobales</taxon>
        <taxon>Sulfolobaceae</taxon>
        <taxon>Stygiolobus</taxon>
    </lineage>
</organism>
<name>A0A8D5U6B3_9CREN</name>
<accession>A0A8D5U6B3</accession>
<gene>
    <name evidence="1" type="ORF">KN1_09330</name>
</gene>
<proteinExistence type="predicted"/>